<evidence type="ECO:0000313" key="3">
    <source>
        <dbReference type="EMBL" id="CAI8594609.1"/>
    </source>
</evidence>
<organism evidence="3 4">
    <name type="scientific">Vicia faba</name>
    <name type="common">Broad bean</name>
    <name type="synonym">Faba vulgaris</name>
    <dbReference type="NCBI Taxonomy" id="3906"/>
    <lineage>
        <taxon>Eukaryota</taxon>
        <taxon>Viridiplantae</taxon>
        <taxon>Streptophyta</taxon>
        <taxon>Embryophyta</taxon>
        <taxon>Tracheophyta</taxon>
        <taxon>Spermatophyta</taxon>
        <taxon>Magnoliopsida</taxon>
        <taxon>eudicotyledons</taxon>
        <taxon>Gunneridae</taxon>
        <taxon>Pentapetalae</taxon>
        <taxon>rosids</taxon>
        <taxon>fabids</taxon>
        <taxon>Fabales</taxon>
        <taxon>Fabaceae</taxon>
        <taxon>Papilionoideae</taxon>
        <taxon>50 kb inversion clade</taxon>
        <taxon>NPAAA clade</taxon>
        <taxon>Hologalegina</taxon>
        <taxon>IRL clade</taxon>
        <taxon>Fabeae</taxon>
        <taxon>Vicia</taxon>
    </lineage>
</organism>
<dbReference type="GO" id="GO:0015919">
    <property type="term" value="P:peroxisomal membrane transport"/>
    <property type="evidence" value="ECO:0007669"/>
    <property type="project" value="InterPro"/>
</dbReference>
<gene>
    <name evidence="3" type="ORF">VFH_I149880</name>
</gene>
<feature type="compositionally biased region" description="Polar residues" evidence="1">
    <location>
        <begin position="374"/>
        <end position="385"/>
    </location>
</feature>
<evidence type="ECO:0008006" key="5">
    <source>
        <dbReference type="Google" id="ProtNLM"/>
    </source>
</evidence>
<feature type="transmembrane region" description="Helical" evidence="2">
    <location>
        <begin position="284"/>
        <end position="304"/>
    </location>
</feature>
<keyword evidence="2" id="KW-0472">Membrane</keyword>
<dbReference type="Proteomes" id="UP001157006">
    <property type="component" value="Chromosome 1S"/>
</dbReference>
<keyword evidence="4" id="KW-1185">Reference proteome</keyword>
<accession>A0AAV0ZCK6</accession>
<dbReference type="PANTHER" id="PTHR36361:SF1">
    <property type="entry name" value="PROTEIN APEM9"/>
    <property type="match status" value="1"/>
</dbReference>
<evidence type="ECO:0000313" key="4">
    <source>
        <dbReference type="Proteomes" id="UP001157006"/>
    </source>
</evidence>
<dbReference type="InterPro" id="IPR034571">
    <property type="entry name" value="APEM9"/>
</dbReference>
<sequence>MEHSESETPTWEEIEASESYLVCSMYEQAASLASSIMKRLPRDYDHRDTAIQDMFQSTGMVLIQAFNQLGRTPEILDQLRMYFRSVKAVPAQVVLTGVCFQLGLGSGLGVREFLEEFLNGWTLGDGQYHAVIAEVNVEHGSSFARHFVLGIDEYLEIVEVYSITVLATVLEDVDLAISWVENAPLPEENRQGLLRKLYSMHSVKNTILSQVSSLQSHTSARHNNETYPLKELHESRGSPEALKAKYADNKMYRSKDGGSKLSERIETCFWCFRSINLKFGNVEFIVPSGKIILSCLILFACYVIKRKQATLKRTVRRQVVAVKRALVDLWQLAFSYQVNPLAAVEPLAAATRQEVQSDEILPPMYKKGPGRPRNAQTCKSTTQDANGLKRKRKAKVGTTETEIATNENEIAATTGGTQTAVPRAVTETATQASENQTVVPHAATQTAVPHAATQTAVPHAATQTTTNEPVDYFGDIIDDFISSIPEVNTTVFCCGW</sequence>
<evidence type="ECO:0000256" key="2">
    <source>
        <dbReference type="SAM" id="Phobius"/>
    </source>
</evidence>
<keyword evidence="2" id="KW-0812">Transmembrane</keyword>
<keyword evidence="2" id="KW-1133">Transmembrane helix</keyword>
<dbReference type="AlphaFoldDB" id="A0AAV0ZCK6"/>
<protein>
    <recommendedName>
        <fullName evidence="5">Protein APEM9</fullName>
    </recommendedName>
</protein>
<evidence type="ECO:0000256" key="1">
    <source>
        <dbReference type="SAM" id="MobiDB-lite"/>
    </source>
</evidence>
<dbReference type="PANTHER" id="PTHR36361">
    <property type="entry name" value="PROTEIN APEM9"/>
    <property type="match status" value="1"/>
</dbReference>
<dbReference type="EMBL" id="OX451735">
    <property type="protein sequence ID" value="CAI8594609.1"/>
    <property type="molecule type" value="Genomic_DNA"/>
</dbReference>
<feature type="region of interest" description="Disordered" evidence="1">
    <location>
        <begin position="362"/>
        <end position="398"/>
    </location>
</feature>
<reference evidence="3 4" key="1">
    <citation type="submission" date="2023-01" db="EMBL/GenBank/DDBJ databases">
        <authorList>
            <person name="Kreplak J."/>
        </authorList>
    </citation>
    <scope>NUCLEOTIDE SEQUENCE [LARGE SCALE GENOMIC DNA]</scope>
</reference>
<name>A0AAV0ZCK6_VICFA</name>
<proteinExistence type="predicted"/>